<keyword evidence="1" id="KW-0812">Transmembrane</keyword>
<protein>
    <submittedName>
        <fullName evidence="3">Ion channel</fullName>
    </submittedName>
</protein>
<gene>
    <name evidence="3" type="ORF">ACFQ2F_03200</name>
</gene>
<feature type="transmembrane region" description="Helical" evidence="1">
    <location>
        <begin position="98"/>
        <end position="116"/>
    </location>
</feature>
<comment type="caution">
    <text evidence="3">The sequence shown here is derived from an EMBL/GenBank/DDBJ whole genome shotgun (WGS) entry which is preliminary data.</text>
</comment>
<dbReference type="EMBL" id="JBHTJO010000001">
    <property type="protein sequence ID" value="MFD0986102.1"/>
    <property type="molecule type" value="Genomic_DNA"/>
</dbReference>
<organism evidence="3 4">
    <name type="scientific">Methyloligella solikamskensis</name>
    <dbReference type="NCBI Taxonomy" id="1177756"/>
    <lineage>
        <taxon>Bacteria</taxon>
        <taxon>Pseudomonadati</taxon>
        <taxon>Pseudomonadota</taxon>
        <taxon>Alphaproteobacteria</taxon>
        <taxon>Hyphomicrobiales</taxon>
        <taxon>Hyphomicrobiaceae</taxon>
        <taxon>Methyloligella</taxon>
    </lineage>
</organism>
<evidence type="ECO:0000313" key="4">
    <source>
        <dbReference type="Proteomes" id="UP001597102"/>
    </source>
</evidence>
<feature type="transmembrane region" description="Helical" evidence="1">
    <location>
        <begin position="46"/>
        <end position="62"/>
    </location>
</feature>
<evidence type="ECO:0000256" key="1">
    <source>
        <dbReference type="SAM" id="Phobius"/>
    </source>
</evidence>
<evidence type="ECO:0000313" key="3">
    <source>
        <dbReference type="EMBL" id="MFD0986102.1"/>
    </source>
</evidence>
<feature type="transmembrane region" description="Helical" evidence="1">
    <location>
        <begin position="128"/>
        <end position="149"/>
    </location>
</feature>
<accession>A0ABW3J9J2</accession>
<proteinExistence type="predicted"/>
<evidence type="ECO:0000259" key="2">
    <source>
        <dbReference type="Pfam" id="PF07885"/>
    </source>
</evidence>
<name>A0ABW3J9J2_9HYPH</name>
<keyword evidence="1" id="KW-0472">Membrane</keyword>
<dbReference type="Pfam" id="PF07885">
    <property type="entry name" value="Ion_trans_2"/>
    <property type="match status" value="1"/>
</dbReference>
<feature type="transmembrane region" description="Helical" evidence="1">
    <location>
        <begin position="67"/>
        <end position="86"/>
    </location>
</feature>
<reference evidence="4" key="1">
    <citation type="journal article" date="2019" name="Int. J. Syst. Evol. Microbiol.">
        <title>The Global Catalogue of Microorganisms (GCM) 10K type strain sequencing project: providing services to taxonomists for standard genome sequencing and annotation.</title>
        <authorList>
            <consortium name="The Broad Institute Genomics Platform"/>
            <consortium name="The Broad Institute Genome Sequencing Center for Infectious Disease"/>
            <person name="Wu L."/>
            <person name="Ma J."/>
        </authorList>
    </citation>
    <scope>NUCLEOTIDE SEQUENCE [LARGE SCALE GENOMIC DNA]</scope>
    <source>
        <strain evidence="4">CCUG 61697</strain>
    </source>
</reference>
<dbReference type="InterPro" id="IPR013099">
    <property type="entry name" value="K_chnl_dom"/>
</dbReference>
<dbReference type="SUPFAM" id="SSF81324">
    <property type="entry name" value="Voltage-gated potassium channels"/>
    <property type="match status" value="1"/>
</dbReference>
<sequence>MDAKLSELRERWRDPILTALTIMLCLLLFVLAPLRAERIPGAQEAGFALVAVLTGAVLLLTGKRYAIWALVTAILFAGFAAIHRLIQPSMLDVYLDAAAWLLLSLALILEVGRTVFGPGRVTYHRVVGAVLLYLAVGLGFAAVFAFIGAASDKAFSGFVVSDSANLADVLIYFSFGVLTGIGSGDITALHPIARSIVLLEAMFGQLYPATLLARIVTLEIEDRRI</sequence>
<feature type="transmembrane region" description="Helical" evidence="1">
    <location>
        <begin position="169"/>
        <end position="189"/>
    </location>
</feature>
<dbReference type="RefSeq" id="WP_379085596.1">
    <property type="nucleotide sequence ID" value="NZ_JBHTJO010000001.1"/>
</dbReference>
<keyword evidence="1" id="KW-1133">Transmembrane helix</keyword>
<feature type="domain" description="Potassium channel" evidence="2">
    <location>
        <begin position="163"/>
        <end position="217"/>
    </location>
</feature>
<dbReference type="Gene3D" id="1.10.287.70">
    <property type="match status" value="1"/>
</dbReference>
<keyword evidence="4" id="KW-1185">Reference proteome</keyword>
<dbReference type="Proteomes" id="UP001597102">
    <property type="component" value="Unassembled WGS sequence"/>
</dbReference>